<gene>
    <name evidence="2" type="ORF">SAE01_19940</name>
</gene>
<keyword evidence="3" id="KW-1185">Reference proteome</keyword>
<sequence length="67" mass="7900">MLSSTPRDTSFDRSQDTCKQEKNDDVDLQKQIEQEELKFKAAIRADRTFEVVKAIREKIKVLKQMLK</sequence>
<comment type="caution">
    <text evidence="2">The sequence shown here is derived from an EMBL/GenBank/DDBJ whole genome shotgun (WGS) entry which is preliminary data.</text>
</comment>
<feature type="compositionally biased region" description="Basic and acidic residues" evidence="1">
    <location>
        <begin position="9"/>
        <end position="25"/>
    </location>
</feature>
<proteinExistence type="predicted"/>
<dbReference type="Proteomes" id="UP000321513">
    <property type="component" value="Unassembled WGS sequence"/>
</dbReference>
<dbReference type="AlphaFoldDB" id="A0A512BC13"/>
<name>A0A512BC13_9BACT</name>
<dbReference type="EMBL" id="BJYT01000006">
    <property type="protein sequence ID" value="GEO09498.1"/>
    <property type="molecule type" value="Genomic_DNA"/>
</dbReference>
<protein>
    <submittedName>
        <fullName evidence="2">Uncharacterized protein</fullName>
    </submittedName>
</protein>
<dbReference type="RefSeq" id="WP_147203616.1">
    <property type="nucleotide sequence ID" value="NZ_BJYT01000006.1"/>
</dbReference>
<evidence type="ECO:0000313" key="3">
    <source>
        <dbReference type="Proteomes" id="UP000321513"/>
    </source>
</evidence>
<evidence type="ECO:0000313" key="2">
    <source>
        <dbReference type="EMBL" id="GEO09498.1"/>
    </source>
</evidence>
<evidence type="ECO:0000256" key="1">
    <source>
        <dbReference type="SAM" id="MobiDB-lite"/>
    </source>
</evidence>
<reference evidence="2 3" key="1">
    <citation type="submission" date="2019-07" db="EMBL/GenBank/DDBJ databases">
        <title>Whole genome shotgun sequence of Segetibacter aerophilus NBRC 106135.</title>
        <authorList>
            <person name="Hosoyama A."/>
            <person name="Uohara A."/>
            <person name="Ohji S."/>
            <person name="Ichikawa N."/>
        </authorList>
    </citation>
    <scope>NUCLEOTIDE SEQUENCE [LARGE SCALE GENOMIC DNA]</scope>
    <source>
        <strain evidence="2 3">NBRC 106135</strain>
    </source>
</reference>
<accession>A0A512BC13</accession>
<feature type="region of interest" description="Disordered" evidence="1">
    <location>
        <begin position="1"/>
        <end position="25"/>
    </location>
</feature>
<organism evidence="2 3">
    <name type="scientific">Segetibacter aerophilus</name>
    <dbReference type="NCBI Taxonomy" id="670293"/>
    <lineage>
        <taxon>Bacteria</taxon>
        <taxon>Pseudomonadati</taxon>
        <taxon>Bacteroidota</taxon>
        <taxon>Chitinophagia</taxon>
        <taxon>Chitinophagales</taxon>
        <taxon>Chitinophagaceae</taxon>
        <taxon>Segetibacter</taxon>
    </lineage>
</organism>